<evidence type="ECO:0000313" key="1">
    <source>
        <dbReference type="EMBL" id="MBB4676707.1"/>
    </source>
</evidence>
<name>A0A7W7C8V5_9PSEU</name>
<dbReference type="Proteomes" id="UP000533598">
    <property type="component" value="Unassembled WGS sequence"/>
</dbReference>
<evidence type="ECO:0000313" key="2">
    <source>
        <dbReference type="Proteomes" id="UP000533598"/>
    </source>
</evidence>
<dbReference type="Gene3D" id="2.40.50.140">
    <property type="entry name" value="Nucleic acid-binding proteins"/>
    <property type="match status" value="1"/>
</dbReference>
<accession>A0A7W7C8V5</accession>
<reference evidence="1 2" key="1">
    <citation type="submission" date="2020-08" db="EMBL/GenBank/DDBJ databases">
        <title>Sequencing the genomes of 1000 actinobacteria strains.</title>
        <authorList>
            <person name="Klenk H.-P."/>
        </authorList>
    </citation>
    <scope>NUCLEOTIDE SEQUENCE [LARGE SCALE GENOMIC DNA]</scope>
    <source>
        <strain evidence="1 2">DSM 44230</strain>
    </source>
</reference>
<dbReference type="AlphaFoldDB" id="A0A7W7C8V5"/>
<dbReference type="EMBL" id="JACHMH010000001">
    <property type="protein sequence ID" value="MBB4676707.1"/>
    <property type="molecule type" value="Genomic_DNA"/>
</dbReference>
<comment type="caution">
    <text evidence="1">The sequence shown here is derived from an EMBL/GenBank/DDBJ whole genome shotgun (WGS) entry which is preliminary data.</text>
</comment>
<organism evidence="1 2">
    <name type="scientific">Crossiella cryophila</name>
    <dbReference type="NCBI Taxonomy" id="43355"/>
    <lineage>
        <taxon>Bacteria</taxon>
        <taxon>Bacillati</taxon>
        <taxon>Actinomycetota</taxon>
        <taxon>Actinomycetes</taxon>
        <taxon>Pseudonocardiales</taxon>
        <taxon>Pseudonocardiaceae</taxon>
        <taxon>Crossiella</taxon>
    </lineage>
</organism>
<gene>
    <name evidence="1" type="ORF">HNR67_002825</name>
</gene>
<protein>
    <submittedName>
        <fullName evidence="1">Uncharacterized protein</fullName>
    </submittedName>
</protein>
<sequence>MIGRTGRVTGRIGPGLIGEVMLEIRGGSEAYYAKPADRGATIEVDTRVLVVDFEPPRMLYVEPWELPSF</sequence>
<proteinExistence type="predicted"/>
<dbReference type="InterPro" id="IPR012340">
    <property type="entry name" value="NA-bd_OB-fold"/>
</dbReference>
<keyword evidence="2" id="KW-1185">Reference proteome</keyword>
<dbReference type="RefSeq" id="WP_185002498.1">
    <property type="nucleotide sequence ID" value="NZ_BAAAUI010000042.1"/>
</dbReference>